<accession>A0ABS5KK24</accession>
<dbReference type="RefSeq" id="WP_212007146.1">
    <property type="nucleotide sequence ID" value="NZ_JAAFYZ010000003.1"/>
</dbReference>
<evidence type="ECO:0000256" key="1">
    <source>
        <dbReference type="SAM" id="MobiDB-lite"/>
    </source>
</evidence>
<sequence>MAKLARMDEPIGAVEELIWNGLDADAHHVAVEAELNDLGGIEVVRVVDDGHGMGNEECLTWFQGLGGSWKAKQRVSRSGRFLHGKAGHGRLRAFALGRHISWATVGEGVEGPATTRIESSRDAICDFEISQPAPVSAGLPLGTTFEATGGGTSLSKLTEPRAFHHLTAKLALYLEMYTDVEVSFLDEVLNPSTIQAGSYEFDVTVEGADVPARLRIIEWNKKINRRELHLCDDRGIPQATVPVRVQARGYDFTAYLTWPAFGDDPNDLLLIETNIESVEARLVEAARDRIREHFRDRAAERQTELVEGWKVLEVYPYSGPPANSIEEREREMFDAVASTVAEKLPKARSPKKVALGLLRHALAADPEFLRPAISELFALGDAERSDLIRLLNRTRLSSIIRASTTITNRLDFIAALEQMVLDPEARRTVLERSELHELLEGEPWVFGEEYALHASDRSLTEVLKRHLALLGRPPATQQPVRDADGRVTRIDLMLSRAGYLLNRRHHLIVELKRPSVEAGITEWNQVTGYADAVTSDDRFASSDVTWDFWLVATKIDRRLHNQVHQDHLPPGCGWSQGGVRIWARTWGEVIEECQRRLRFYQKALEYESSEMHALDYLLQSPADGVPDILRSRANQVPAQRTSDADAALPQAPTANDD</sequence>
<name>A0ABS5KK24_9ACTN</name>
<proteinExistence type="predicted"/>
<keyword evidence="3" id="KW-1185">Reference proteome</keyword>
<comment type="caution">
    <text evidence="2">The sequence shown here is derived from an EMBL/GenBank/DDBJ whole genome shotgun (WGS) entry which is preliminary data.</text>
</comment>
<dbReference type="Pfam" id="PF13589">
    <property type="entry name" value="HATPase_c_3"/>
    <property type="match status" value="1"/>
</dbReference>
<dbReference type="EMBL" id="JAAFYZ010000003">
    <property type="protein sequence ID" value="MBS2545481.1"/>
    <property type="molecule type" value="Genomic_DNA"/>
</dbReference>
<dbReference type="InterPro" id="IPR036890">
    <property type="entry name" value="HATPase_C_sf"/>
</dbReference>
<keyword evidence="2" id="KW-0067">ATP-binding</keyword>
<dbReference type="Gene3D" id="3.30.565.10">
    <property type="entry name" value="Histidine kinase-like ATPase, C-terminal domain"/>
    <property type="match status" value="1"/>
</dbReference>
<evidence type="ECO:0000313" key="2">
    <source>
        <dbReference type="EMBL" id="MBS2545481.1"/>
    </source>
</evidence>
<keyword evidence="2" id="KW-0547">Nucleotide-binding</keyword>
<dbReference type="GO" id="GO:0005524">
    <property type="term" value="F:ATP binding"/>
    <property type="evidence" value="ECO:0007669"/>
    <property type="project" value="UniProtKB-KW"/>
</dbReference>
<gene>
    <name evidence="2" type="ORF">KGQ19_01225</name>
</gene>
<protein>
    <submittedName>
        <fullName evidence="2">ATP-binding protein</fullName>
    </submittedName>
</protein>
<evidence type="ECO:0000313" key="3">
    <source>
        <dbReference type="Proteomes" id="UP000730482"/>
    </source>
</evidence>
<dbReference type="SUPFAM" id="SSF55874">
    <property type="entry name" value="ATPase domain of HSP90 chaperone/DNA topoisomerase II/histidine kinase"/>
    <property type="match status" value="1"/>
</dbReference>
<organism evidence="2 3">
    <name type="scientific">Catenulispora pinistramenti</name>
    <dbReference type="NCBI Taxonomy" id="2705254"/>
    <lineage>
        <taxon>Bacteria</taxon>
        <taxon>Bacillati</taxon>
        <taxon>Actinomycetota</taxon>
        <taxon>Actinomycetes</taxon>
        <taxon>Catenulisporales</taxon>
        <taxon>Catenulisporaceae</taxon>
        <taxon>Catenulispora</taxon>
    </lineage>
</organism>
<feature type="region of interest" description="Disordered" evidence="1">
    <location>
        <begin position="629"/>
        <end position="657"/>
    </location>
</feature>
<dbReference type="Proteomes" id="UP000730482">
    <property type="component" value="Unassembled WGS sequence"/>
</dbReference>
<feature type="compositionally biased region" description="Polar residues" evidence="1">
    <location>
        <begin position="632"/>
        <end position="641"/>
    </location>
</feature>
<reference evidence="2 3" key="1">
    <citation type="submission" date="2020-02" db="EMBL/GenBank/DDBJ databases">
        <title>Acidophilic actinobacteria isolated from forest soil.</title>
        <authorList>
            <person name="Golinska P."/>
        </authorList>
    </citation>
    <scope>NUCLEOTIDE SEQUENCE [LARGE SCALE GENOMIC DNA]</scope>
    <source>
        <strain evidence="2 3">NL8</strain>
    </source>
</reference>